<dbReference type="Proteomes" id="UP001597307">
    <property type="component" value="Unassembled WGS sequence"/>
</dbReference>
<sequence>MTEILAREAAGDELEIFSLRPPADPRFHPELARVQAPVTYVSKPAKLAEGWTIMSAAHAAMPGFGDRFARMLPDLAGLDPVEVHQGVELATLLWQRNISHLHAHFGSIAARTAKIASELTGIPFSFTAHAKDIFHEEVDLEVLRSLIGTAHHVVTVSDFNLAYLAGLFPDHADRVSRVYNGLELERFPFVAPSSPRPALRVAAVGRLVEKKGFSLLLDAVAELVRRGVALEVRIAGGGELYEQLAQQIVQVGLQSTVTLLGPRTQAEVVELLRWADVFTAPCLVAQDGNADGLPTVLLEAMAMGVPCIASDVTGIPEVITDANGVFAAEPGVARRSANTEQTGILIRSGVLGDLVDALVTVASSSFDRQSVALAARRLIETSFDSHRQSALLQDLQSGRTAGEIGRTPGTRPGRPADRVLEEAVTLS</sequence>
<proteinExistence type="predicted"/>
<evidence type="ECO:0000313" key="5">
    <source>
        <dbReference type="EMBL" id="MFD1845155.1"/>
    </source>
</evidence>
<comment type="caution">
    <text evidence="5">The sequence shown here is derived from an EMBL/GenBank/DDBJ whole genome shotgun (WGS) entry which is preliminary data.</text>
</comment>
<dbReference type="RefSeq" id="WP_343877166.1">
    <property type="nucleotide sequence ID" value="NZ_BAAAIJ010000002.1"/>
</dbReference>
<dbReference type="GO" id="GO:0016757">
    <property type="term" value="F:glycosyltransferase activity"/>
    <property type="evidence" value="ECO:0007669"/>
    <property type="project" value="UniProtKB-KW"/>
</dbReference>
<keyword evidence="2 5" id="KW-0808">Transferase</keyword>
<accession>A0ABW4Q346</accession>
<dbReference type="CDD" id="cd03801">
    <property type="entry name" value="GT4_PimA-like"/>
    <property type="match status" value="1"/>
</dbReference>
<dbReference type="Gene3D" id="3.40.50.2000">
    <property type="entry name" value="Glycogen Phosphorylase B"/>
    <property type="match status" value="2"/>
</dbReference>
<feature type="domain" description="Glycosyl transferase family 1" evidence="3">
    <location>
        <begin position="201"/>
        <end position="330"/>
    </location>
</feature>
<dbReference type="Pfam" id="PF00534">
    <property type="entry name" value="Glycos_transf_1"/>
    <property type="match status" value="1"/>
</dbReference>
<gene>
    <name evidence="5" type="ORF">ACFSFX_00905</name>
</gene>
<evidence type="ECO:0000259" key="4">
    <source>
        <dbReference type="Pfam" id="PF13439"/>
    </source>
</evidence>
<dbReference type="InterPro" id="IPR028098">
    <property type="entry name" value="Glyco_trans_4-like_N"/>
</dbReference>
<organism evidence="5 6">
    <name type="scientific">Arthrobacter flavus</name>
    <dbReference type="NCBI Taxonomy" id="95172"/>
    <lineage>
        <taxon>Bacteria</taxon>
        <taxon>Bacillati</taxon>
        <taxon>Actinomycetota</taxon>
        <taxon>Actinomycetes</taxon>
        <taxon>Micrococcales</taxon>
        <taxon>Micrococcaceae</taxon>
        <taxon>Arthrobacter</taxon>
    </lineage>
</organism>
<evidence type="ECO:0000256" key="1">
    <source>
        <dbReference type="ARBA" id="ARBA00022676"/>
    </source>
</evidence>
<evidence type="ECO:0000259" key="3">
    <source>
        <dbReference type="Pfam" id="PF00534"/>
    </source>
</evidence>
<feature type="domain" description="Glycosyltransferase subfamily 4-like N-terminal" evidence="4">
    <location>
        <begin position="95"/>
        <end position="186"/>
    </location>
</feature>
<name>A0ABW4Q346_9MICC</name>
<keyword evidence="6" id="KW-1185">Reference proteome</keyword>
<evidence type="ECO:0000313" key="6">
    <source>
        <dbReference type="Proteomes" id="UP001597307"/>
    </source>
</evidence>
<dbReference type="SUPFAM" id="SSF53756">
    <property type="entry name" value="UDP-Glycosyltransferase/glycogen phosphorylase"/>
    <property type="match status" value="1"/>
</dbReference>
<evidence type="ECO:0000256" key="2">
    <source>
        <dbReference type="ARBA" id="ARBA00022679"/>
    </source>
</evidence>
<reference evidence="6" key="1">
    <citation type="journal article" date="2019" name="Int. J. Syst. Evol. Microbiol.">
        <title>The Global Catalogue of Microorganisms (GCM) 10K type strain sequencing project: providing services to taxonomists for standard genome sequencing and annotation.</title>
        <authorList>
            <consortium name="The Broad Institute Genomics Platform"/>
            <consortium name="The Broad Institute Genome Sequencing Center for Infectious Disease"/>
            <person name="Wu L."/>
            <person name="Ma J."/>
        </authorList>
    </citation>
    <scope>NUCLEOTIDE SEQUENCE [LARGE SCALE GENOMIC DNA]</scope>
    <source>
        <strain evidence="6">JCM 11496</strain>
    </source>
</reference>
<protein>
    <submittedName>
        <fullName evidence="5">Glycosyltransferase family 4 protein</fullName>
        <ecNumber evidence="5">2.4.-.-</ecNumber>
    </submittedName>
</protein>
<dbReference type="PANTHER" id="PTHR12526:SF630">
    <property type="entry name" value="GLYCOSYLTRANSFERASE"/>
    <property type="match status" value="1"/>
</dbReference>
<dbReference type="InterPro" id="IPR001296">
    <property type="entry name" value="Glyco_trans_1"/>
</dbReference>
<dbReference type="Pfam" id="PF13439">
    <property type="entry name" value="Glyco_transf_4"/>
    <property type="match status" value="1"/>
</dbReference>
<dbReference type="EMBL" id="JBHUGA010000002">
    <property type="protein sequence ID" value="MFD1845155.1"/>
    <property type="molecule type" value="Genomic_DNA"/>
</dbReference>
<keyword evidence="1 5" id="KW-0328">Glycosyltransferase</keyword>
<dbReference type="EC" id="2.4.-.-" evidence="5"/>
<dbReference type="PANTHER" id="PTHR12526">
    <property type="entry name" value="GLYCOSYLTRANSFERASE"/>
    <property type="match status" value="1"/>
</dbReference>